<protein>
    <recommendedName>
        <fullName evidence="4">ElaB/YqjD/DUF883 family membrane-anchored ribosome-binding protein</fullName>
    </recommendedName>
</protein>
<evidence type="ECO:0000313" key="3">
    <source>
        <dbReference type="Proteomes" id="UP000291483"/>
    </source>
</evidence>
<accession>A0A4Q8AQX8</accession>
<dbReference type="AlphaFoldDB" id="A0A4Q8AQX8"/>
<sequence>MSSPSDEFTDKAAHLADTASDKAKDFADKASDKISDVVDDASDKAEKVADAVSSATGDAVKQVKKTFADARGNEVFDDPAGFLRRQLRDRPGVVVAVAAVLAFAIGVSAGKNSAGK</sequence>
<evidence type="ECO:0000256" key="1">
    <source>
        <dbReference type="SAM" id="Phobius"/>
    </source>
</evidence>
<keyword evidence="1" id="KW-0812">Transmembrane</keyword>
<comment type="caution">
    <text evidence="2">The sequence shown here is derived from an EMBL/GenBank/DDBJ whole genome shotgun (WGS) entry which is preliminary data.</text>
</comment>
<gene>
    <name evidence="2" type="ORF">EV379_3413</name>
</gene>
<dbReference type="OrthoDB" id="5123733at2"/>
<reference evidence="2 3" key="1">
    <citation type="submission" date="2019-02" db="EMBL/GenBank/DDBJ databases">
        <title>Sequencing the genomes of 1000 actinobacteria strains.</title>
        <authorList>
            <person name="Klenk H.-P."/>
        </authorList>
    </citation>
    <scope>NUCLEOTIDE SEQUENCE [LARGE SCALE GENOMIC DNA]</scope>
    <source>
        <strain evidence="2 3">DSM 18319</strain>
    </source>
</reference>
<keyword evidence="1" id="KW-1133">Transmembrane helix</keyword>
<evidence type="ECO:0008006" key="4">
    <source>
        <dbReference type="Google" id="ProtNLM"/>
    </source>
</evidence>
<keyword evidence="1" id="KW-0472">Membrane</keyword>
<dbReference type="RefSeq" id="WP_130507141.1">
    <property type="nucleotide sequence ID" value="NZ_SHLC01000001.1"/>
</dbReference>
<dbReference type="Proteomes" id="UP000291483">
    <property type="component" value="Unassembled WGS sequence"/>
</dbReference>
<dbReference type="EMBL" id="SHLC01000001">
    <property type="protein sequence ID" value="RZU67038.1"/>
    <property type="molecule type" value="Genomic_DNA"/>
</dbReference>
<dbReference type="Gene3D" id="1.10.287.700">
    <property type="entry name" value="Helix hairpin bin"/>
    <property type="match status" value="1"/>
</dbReference>
<evidence type="ECO:0000313" key="2">
    <source>
        <dbReference type="EMBL" id="RZU67038.1"/>
    </source>
</evidence>
<feature type="transmembrane region" description="Helical" evidence="1">
    <location>
        <begin position="92"/>
        <end position="110"/>
    </location>
</feature>
<keyword evidence="3" id="KW-1185">Reference proteome</keyword>
<name>A0A4Q8AQX8_9MICO</name>
<proteinExistence type="predicted"/>
<organism evidence="2 3">
    <name type="scientific">Microterricola gilva</name>
    <dbReference type="NCBI Taxonomy" id="393267"/>
    <lineage>
        <taxon>Bacteria</taxon>
        <taxon>Bacillati</taxon>
        <taxon>Actinomycetota</taxon>
        <taxon>Actinomycetes</taxon>
        <taxon>Micrococcales</taxon>
        <taxon>Microbacteriaceae</taxon>
        <taxon>Microterricola</taxon>
    </lineage>
</organism>